<comment type="caution">
    <text evidence="3">The sequence shown here is derived from an EMBL/GenBank/DDBJ whole genome shotgun (WGS) entry which is preliminary data.</text>
</comment>
<protein>
    <recommendedName>
        <fullName evidence="2">DUF4234 domain-containing protein</fullName>
    </recommendedName>
</protein>
<reference evidence="3 4" key="1">
    <citation type="submission" date="2019-10" db="EMBL/GenBank/DDBJ databases">
        <title>Nocardia macrotermitis sp. nov. and Nocardia aurantia sp. nov., isolated from the gut of fungus growing-termite Macrotermes natalensis.</title>
        <authorList>
            <person name="Benndorf R."/>
            <person name="Schwitalla J."/>
            <person name="Martin K."/>
            <person name="De Beer W."/>
            <person name="Kaster A.-K."/>
            <person name="Vollmers J."/>
            <person name="Poulsen M."/>
            <person name="Beemelmanns C."/>
        </authorList>
    </citation>
    <scope>NUCLEOTIDE SEQUENCE [LARGE SCALE GENOMIC DNA]</scope>
    <source>
        <strain evidence="3 4">RB20</strain>
    </source>
</reference>
<organism evidence="3 4">
    <name type="scientific">Nocardia macrotermitis</name>
    <dbReference type="NCBI Taxonomy" id="2585198"/>
    <lineage>
        <taxon>Bacteria</taxon>
        <taxon>Bacillati</taxon>
        <taxon>Actinomycetota</taxon>
        <taxon>Actinomycetes</taxon>
        <taxon>Mycobacteriales</taxon>
        <taxon>Nocardiaceae</taxon>
        <taxon>Nocardia</taxon>
    </lineage>
</organism>
<keyword evidence="1" id="KW-1133">Transmembrane helix</keyword>
<feature type="transmembrane region" description="Helical" evidence="1">
    <location>
        <begin position="98"/>
        <end position="117"/>
    </location>
</feature>
<dbReference type="InterPro" id="IPR025328">
    <property type="entry name" value="DUF4234"/>
</dbReference>
<sequence>MTDSTLAPVDVVKRRNPLLVWLIWPLITLGIYNLVWYYKIHREMRDLTRDPQAPVAGPMLVILLLGWTVIGPLISYFRTGHRIRQAQMAATGQATCNPWVGLILCFVFGLQIIYYQLELNKIAV</sequence>
<dbReference type="RefSeq" id="WP_319944508.1">
    <property type="nucleotide sequence ID" value="NZ_WEGK01000002.1"/>
</dbReference>
<keyword evidence="1" id="KW-0472">Membrane</keyword>
<accession>A0A7K0CX47</accession>
<evidence type="ECO:0000313" key="3">
    <source>
        <dbReference type="EMBL" id="MQY18066.1"/>
    </source>
</evidence>
<proteinExistence type="predicted"/>
<feature type="transmembrane region" description="Helical" evidence="1">
    <location>
        <begin position="58"/>
        <end position="77"/>
    </location>
</feature>
<evidence type="ECO:0000313" key="4">
    <source>
        <dbReference type="Proteomes" id="UP000438448"/>
    </source>
</evidence>
<evidence type="ECO:0000259" key="2">
    <source>
        <dbReference type="Pfam" id="PF14018"/>
    </source>
</evidence>
<dbReference type="Pfam" id="PF14018">
    <property type="entry name" value="DUF4234"/>
    <property type="match status" value="1"/>
</dbReference>
<gene>
    <name evidence="3" type="ORF">NRB20_11350</name>
</gene>
<feature type="domain" description="DUF4234" evidence="2">
    <location>
        <begin position="17"/>
        <end position="85"/>
    </location>
</feature>
<dbReference type="AlphaFoldDB" id="A0A7K0CX47"/>
<evidence type="ECO:0000256" key="1">
    <source>
        <dbReference type="SAM" id="Phobius"/>
    </source>
</evidence>
<keyword evidence="4" id="KW-1185">Reference proteome</keyword>
<dbReference type="Proteomes" id="UP000438448">
    <property type="component" value="Unassembled WGS sequence"/>
</dbReference>
<name>A0A7K0CX47_9NOCA</name>
<dbReference type="EMBL" id="WEGK01000002">
    <property type="protein sequence ID" value="MQY18066.1"/>
    <property type="molecule type" value="Genomic_DNA"/>
</dbReference>
<keyword evidence="1" id="KW-0812">Transmembrane</keyword>
<feature type="transmembrane region" description="Helical" evidence="1">
    <location>
        <begin position="18"/>
        <end position="38"/>
    </location>
</feature>